<comment type="caution">
    <text evidence="4">The sequence shown here is derived from an EMBL/GenBank/DDBJ whole genome shotgun (WGS) entry which is preliminary data.</text>
</comment>
<dbReference type="EMBL" id="JBHSMA010000009">
    <property type="protein sequence ID" value="MFC5411929.1"/>
    <property type="molecule type" value="Genomic_DNA"/>
</dbReference>
<dbReference type="InterPro" id="IPR032508">
    <property type="entry name" value="FecR_C"/>
</dbReference>
<sequence length="345" mass="39361">MDGQLLKKYFSGACTPAEELEVLTWFKNKNLDPEQEQDLYRMWQETGEDPLNVDPGRNRVEIFDRIIHAIESQEAEPVEPVSEPEMPLPGVERRRWLWWLGAAAAMVVVITKFLVPNPFQKAEPIRILQAVAPYGQRKVVQLDDGSVIHLHSGSRLTYPAHFQADKREVGLIGEAFFDVKRDTLRPFTVRSGHLLTQVLGTTFNIKYRLNAETMAVSLATGSVQVRQIGGKRIGQTARLVPGEQLVYAEKNVNFEVRPFDRDEVLGWQKGLLNFRKSSLSEVVEKLENWYGVRVELRGKVPRNPNDWKYSGSYDNQSLENVLTGIAFVKNFAYETRGNVVIMNFN</sequence>
<dbReference type="InterPro" id="IPR006860">
    <property type="entry name" value="FecR"/>
</dbReference>
<evidence type="ECO:0000259" key="3">
    <source>
        <dbReference type="Pfam" id="PF16344"/>
    </source>
</evidence>
<accession>A0ABW0IEL8</accession>
<evidence type="ECO:0000256" key="1">
    <source>
        <dbReference type="SAM" id="Phobius"/>
    </source>
</evidence>
<organism evidence="4 5">
    <name type="scientific">Larkinella bovis</name>
    <dbReference type="NCBI Taxonomy" id="683041"/>
    <lineage>
        <taxon>Bacteria</taxon>
        <taxon>Pseudomonadati</taxon>
        <taxon>Bacteroidota</taxon>
        <taxon>Cytophagia</taxon>
        <taxon>Cytophagales</taxon>
        <taxon>Spirosomataceae</taxon>
        <taxon>Larkinella</taxon>
    </lineage>
</organism>
<keyword evidence="1" id="KW-1133">Transmembrane helix</keyword>
<feature type="domain" description="FecR protein" evidence="2">
    <location>
        <begin position="135"/>
        <end position="224"/>
    </location>
</feature>
<dbReference type="Proteomes" id="UP001596106">
    <property type="component" value="Unassembled WGS sequence"/>
</dbReference>
<dbReference type="Gene3D" id="2.60.120.1440">
    <property type="match status" value="1"/>
</dbReference>
<feature type="domain" description="Protein FecR C-terminal" evidence="3">
    <location>
        <begin position="272"/>
        <end position="341"/>
    </location>
</feature>
<keyword evidence="1" id="KW-0812">Transmembrane</keyword>
<name>A0ABW0IEL8_9BACT</name>
<evidence type="ECO:0000313" key="4">
    <source>
        <dbReference type="EMBL" id="MFC5411929.1"/>
    </source>
</evidence>
<keyword evidence="5" id="KW-1185">Reference proteome</keyword>
<reference evidence="5" key="1">
    <citation type="journal article" date="2019" name="Int. J. Syst. Evol. Microbiol.">
        <title>The Global Catalogue of Microorganisms (GCM) 10K type strain sequencing project: providing services to taxonomists for standard genome sequencing and annotation.</title>
        <authorList>
            <consortium name="The Broad Institute Genomics Platform"/>
            <consortium name="The Broad Institute Genome Sequencing Center for Infectious Disease"/>
            <person name="Wu L."/>
            <person name="Ma J."/>
        </authorList>
    </citation>
    <scope>NUCLEOTIDE SEQUENCE [LARGE SCALE GENOMIC DNA]</scope>
    <source>
        <strain evidence="5">CCUG 55250</strain>
    </source>
</reference>
<proteinExistence type="predicted"/>
<dbReference type="PANTHER" id="PTHR30273">
    <property type="entry name" value="PERIPLASMIC SIGNAL SENSOR AND SIGMA FACTOR ACTIVATOR FECR-RELATED"/>
    <property type="match status" value="1"/>
</dbReference>
<keyword evidence="1" id="KW-0472">Membrane</keyword>
<evidence type="ECO:0000259" key="2">
    <source>
        <dbReference type="Pfam" id="PF04773"/>
    </source>
</evidence>
<dbReference type="Pfam" id="PF04773">
    <property type="entry name" value="FecR"/>
    <property type="match status" value="1"/>
</dbReference>
<dbReference type="PANTHER" id="PTHR30273:SF2">
    <property type="entry name" value="PROTEIN FECR"/>
    <property type="match status" value="1"/>
</dbReference>
<dbReference type="InterPro" id="IPR012373">
    <property type="entry name" value="Ferrdict_sens_TM"/>
</dbReference>
<dbReference type="Gene3D" id="3.55.50.30">
    <property type="match status" value="1"/>
</dbReference>
<evidence type="ECO:0000313" key="5">
    <source>
        <dbReference type="Proteomes" id="UP001596106"/>
    </source>
</evidence>
<feature type="transmembrane region" description="Helical" evidence="1">
    <location>
        <begin position="96"/>
        <end position="115"/>
    </location>
</feature>
<dbReference type="RefSeq" id="WP_379848933.1">
    <property type="nucleotide sequence ID" value="NZ_JBHSMA010000009.1"/>
</dbReference>
<dbReference type="Pfam" id="PF16344">
    <property type="entry name" value="FecR_C"/>
    <property type="match status" value="1"/>
</dbReference>
<gene>
    <name evidence="4" type="ORF">ACFPMF_21575</name>
</gene>
<dbReference type="PIRSF" id="PIRSF018266">
    <property type="entry name" value="FecR"/>
    <property type="match status" value="1"/>
</dbReference>
<protein>
    <submittedName>
        <fullName evidence="4">FecR domain-containing protein</fullName>
    </submittedName>
</protein>